<dbReference type="SUPFAM" id="SSF51445">
    <property type="entry name" value="(Trans)glycosidases"/>
    <property type="match status" value="1"/>
</dbReference>
<dbReference type="Proteomes" id="UP000759298">
    <property type="component" value="Unassembled WGS sequence"/>
</dbReference>
<proteinExistence type="predicted"/>
<protein>
    <recommendedName>
        <fullName evidence="1">GH18 domain-containing protein</fullName>
    </recommendedName>
</protein>
<dbReference type="Pfam" id="PF00704">
    <property type="entry name" value="Glyco_hydro_18"/>
    <property type="match status" value="1"/>
</dbReference>
<dbReference type="InterPro" id="IPR017853">
    <property type="entry name" value="GH"/>
</dbReference>
<accession>A0ABS7PEQ4</accession>
<dbReference type="InterPro" id="IPR001223">
    <property type="entry name" value="Glyco_hydro18_cat"/>
</dbReference>
<dbReference type="EMBL" id="JAHWXP010000003">
    <property type="protein sequence ID" value="MBY8337461.1"/>
    <property type="molecule type" value="Genomic_DNA"/>
</dbReference>
<dbReference type="RefSeq" id="WP_222825023.1">
    <property type="nucleotide sequence ID" value="NZ_JAHWXP010000003.1"/>
</dbReference>
<feature type="domain" description="GH18" evidence="1">
    <location>
        <begin position="6"/>
        <end position="269"/>
    </location>
</feature>
<reference evidence="2 3" key="1">
    <citation type="submission" date="2021-07" db="EMBL/GenBank/DDBJ databases">
        <title>Alteriqipengyuania abyssalis NZ-12B nov, sp.nov isolated from deep sea sponge in pacific ocean.</title>
        <authorList>
            <person name="Tareen S."/>
            <person name="Wink J."/>
        </authorList>
    </citation>
    <scope>NUCLEOTIDE SEQUENCE [LARGE SCALE GENOMIC DNA]</scope>
    <source>
        <strain evidence="2 3">NZ-12B</strain>
    </source>
</reference>
<comment type="caution">
    <text evidence="2">The sequence shown here is derived from an EMBL/GenBank/DDBJ whole genome shotgun (WGS) entry which is preliminary data.</text>
</comment>
<evidence type="ECO:0000313" key="2">
    <source>
        <dbReference type="EMBL" id="MBY8337461.1"/>
    </source>
</evidence>
<evidence type="ECO:0000313" key="3">
    <source>
        <dbReference type="Proteomes" id="UP000759298"/>
    </source>
</evidence>
<gene>
    <name evidence="2" type="ORF">KYN89_10390</name>
</gene>
<evidence type="ECO:0000259" key="1">
    <source>
        <dbReference type="PROSITE" id="PS51910"/>
    </source>
</evidence>
<dbReference type="Gene3D" id="3.20.20.80">
    <property type="entry name" value="Glycosidases"/>
    <property type="match status" value="1"/>
</dbReference>
<keyword evidence="3" id="KW-1185">Reference proteome</keyword>
<sequence>MSQPPPTFTAFWLGYVPSGGAGEGPLLGDTPGYVDRVVLAFSNLFPGNVTSDAFLRQSNSGDKIAEGLKALRANSPDTKVMLSIIGTPNPAVGWNTGITDPDAFGQWLAYVCEEQGFDGIDIDNEDLDSFPGQQFVDTVKAMRKSIPDKIITLDTYLFERDQEVIAELADDLTSISTMAYFLDFTSMTELVEQYAGVIAPGKISIGVKADKVGPITQGTSLEDTIALAKWNPSAGQKAGMMLWNLSQDIEAVTGQPDGSWTRAIHENMA</sequence>
<name>A0ABS7PEQ4_9SPHN</name>
<organism evidence="2 3">
    <name type="scientific">Alteriqipengyuania abyssalis</name>
    <dbReference type="NCBI Taxonomy" id="2860200"/>
    <lineage>
        <taxon>Bacteria</taxon>
        <taxon>Pseudomonadati</taxon>
        <taxon>Pseudomonadota</taxon>
        <taxon>Alphaproteobacteria</taxon>
        <taxon>Sphingomonadales</taxon>
        <taxon>Erythrobacteraceae</taxon>
        <taxon>Alteriqipengyuania</taxon>
    </lineage>
</organism>
<dbReference type="PROSITE" id="PS51910">
    <property type="entry name" value="GH18_2"/>
    <property type="match status" value="1"/>
</dbReference>